<evidence type="ECO:0000259" key="1">
    <source>
        <dbReference type="Pfam" id="PF00535"/>
    </source>
</evidence>
<accession>C8XKW1</accession>
<dbReference type="InParanoid" id="C8XKW1"/>
<dbReference type="STRING" id="479431.Namu_4485"/>
<keyword evidence="2" id="KW-0808">Transferase</keyword>
<keyword evidence="3" id="KW-1185">Reference proteome</keyword>
<feature type="domain" description="Glycosyltransferase 2-like" evidence="1">
    <location>
        <begin position="12"/>
        <end position="136"/>
    </location>
</feature>
<dbReference type="Gene3D" id="3.90.550.10">
    <property type="entry name" value="Spore Coat Polysaccharide Biosynthesis Protein SpsA, Chain A"/>
    <property type="match status" value="1"/>
</dbReference>
<dbReference type="HOGENOM" id="CLU_023845_0_5_11"/>
<name>C8XKW1_NAKMY</name>
<evidence type="ECO:0000313" key="2">
    <source>
        <dbReference type="EMBL" id="ACV80768.1"/>
    </source>
</evidence>
<gene>
    <name evidence="2" type="ordered locus">Namu_4485</name>
</gene>
<dbReference type="Pfam" id="PF00535">
    <property type="entry name" value="Glycos_transf_2"/>
    <property type="match status" value="1"/>
</dbReference>
<reference evidence="3" key="1">
    <citation type="submission" date="2009-09" db="EMBL/GenBank/DDBJ databases">
        <title>The complete genome of Nakamurella multipartita DSM 44233.</title>
        <authorList>
            <consortium name="US DOE Joint Genome Institute (JGI-PGF)"/>
            <person name="Lucas S."/>
            <person name="Copeland A."/>
            <person name="Lapidus A."/>
            <person name="Glavina del Rio T."/>
            <person name="Dalin E."/>
            <person name="Tice H."/>
            <person name="Bruce D."/>
            <person name="Goodwin L."/>
            <person name="Pitluck S."/>
            <person name="Kyrpides N."/>
            <person name="Mavromatis K."/>
            <person name="Ivanova N."/>
            <person name="Ovchinnikova G."/>
            <person name="Sims D."/>
            <person name="Meincke L."/>
            <person name="Brettin T."/>
            <person name="Detter J.C."/>
            <person name="Han C."/>
            <person name="Larimer F."/>
            <person name="Land M."/>
            <person name="Hauser L."/>
            <person name="Markowitz V."/>
            <person name="Cheng J.-F."/>
            <person name="Hugenholtz P."/>
            <person name="Woyke T."/>
            <person name="Wu D."/>
            <person name="Klenk H.-P."/>
            <person name="Eisen J.A."/>
        </authorList>
    </citation>
    <scope>NUCLEOTIDE SEQUENCE [LARGE SCALE GENOMIC DNA]</scope>
    <source>
        <strain evidence="3">ATCC 700099 / DSM 44233 / CIP 104796 / JCM 9543 / NBRC 105858 / Y-104</strain>
    </source>
</reference>
<proteinExistence type="predicted"/>
<dbReference type="InterPro" id="IPR029044">
    <property type="entry name" value="Nucleotide-diphossugar_trans"/>
</dbReference>
<dbReference type="CAZy" id="GT2">
    <property type="family name" value="Glycosyltransferase Family 2"/>
</dbReference>
<dbReference type="eggNOG" id="COG1216">
    <property type="taxonomic scope" value="Bacteria"/>
</dbReference>
<protein>
    <submittedName>
        <fullName evidence="2">Glycosyl transferase family 2</fullName>
    </submittedName>
</protein>
<dbReference type="PANTHER" id="PTHR43179">
    <property type="entry name" value="RHAMNOSYLTRANSFERASE WBBL"/>
    <property type="match status" value="1"/>
</dbReference>
<dbReference type="GO" id="GO:0016740">
    <property type="term" value="F:transferase activity"/>
    <property type="evidence" value="ECO:0007669"/>
    <property type="project" value="UniProtKB-KW"/>
</dbReference>
<dbReference type="AlphaFoldDB" id="C8XKW1"/>
<reference evidence="2 3" key="2">
    <citation type="journal article" date="2010" name="Stand. Genomic Sci.">
        <title>Complete genome sequence of Nakamurella multipartita type strain (Y-104).</title>
        <authorList>
            <person name="Tice H."/>
            <person name="Mayilraj S."/>
            <person name="Sims D."/>
            <person name="Lapidus A."/>
            <person name="Nolan M."/>
            <person name="Lucas S."/>
            <person name="Glavina Del Rio T."/>
            <person name="Copeland A."/>
            <person name="Cheng J.F."/>
            <person name="Meincke L."/>
            <person name="Bruce D."/>
            <person name="Goodwin L."/>
            <person name="Pitluck S."/>
            <person name="Ivanova N."/>
            <person name="Mavromatis K."/>
            <person name="Ovchinnikova G."/>
            <person name="Pati A."/>
            <person name="Chen A."/>
            <person name="Palaniappan K."/>
            <person name="Land M."/>
            <person name="Hauser L."/>
            <person name="Chang Y.J."/>
            <person name="Jeffries C.D."/>
            <person name="Detter J.C."/>
            <person name="Brettin T."/>
            <person name="Rohde M."/>
            <person name="Goker M."/>
            <person name="Bristow J."/>
            <person name="Eisen J.A."/>
            <person name="Markowitz V."/>
            <person name="Hugenholtz P."/>
            <person name="Kyrpides N.C."/>
            <person name="Klenk H.P."/>
            <person name="Chen F."/>
        </authorList>
    </citation>
    <scope>NUCLEOTIDE SEQUENCE [LARGE SCALE GENOMIC DNA]</scope>
    <source>
        <strain evidence="3">ATCC 700099 / DSM 44233 / CIP 104796 / JCM 9543 / NBRC 105858 / Y-104</strain>
    </source>
</reference>
<dbReference type="PANTHER" id="PTHR43179:SF7">
    <property type="entry name" value="RHAMNOSYLTRANSFERASE WBBL"/>
    <property type="match status" value="1"/>
</dbReference>
<dbReference type="KEGG" id="nml:Namu_4485"/>
<dbReference type="SUPFAM" id="SSF53448">
    <property type="entry name" value="Nucleotide-diphospho-sugar transferases"/>
    <property type="match status" value="1"/>
</dbReference>
<dbReference type="Proteomes" id="UP000002218">
    <property type="component" value="Chromosome"/>
</dbReference>
<sequence>MATGSSEPDVVVVCVTYNSSAVIEALLAALPSALESIATCRVVIVDNDSSDGTPAIVKQRAPWVRLIEAGSNSGYAGGINIALRNGLGSRGVYILNPDAVPSPGSVVRLLDAVESAPGVGIAVPAVLAVDGTLKFSLRREPTIMRAVGEALLGGHRAARFPKLGDMIRNPAYYCDGATADWATGAAMLVSRATIDAIGEWDERFWLYSEETDYALRLADAGSRLCLVMSAEVRHPGGSMSTSPYLWSLVAINRTRLYRKRHSLVPSLFYWLVVLGNEAVRSLLGRPTHRAAVKALLKVGPNPPAELSTPALM</sequence>
<evidence type="ECO:0000313" key="3">
    <source>
        <dbReference type="Proteomes" id="UP000002218"/>
    </source>
</evidence>
<dbReference type="EMBL" id="CP001737">
    <property type="protein sequence ID" value="ACV80768.1"/>
    <property type="molecule type" value="Genomic_DNA"/>
</dbReference>
<organism evidence="2 3">
    <name type="scientific">Nakamurella multipartita (strain ATCC 700099 / DSM 44233 / CIP 104796 / JCM 9543 / NBRC 105858 / Y-104)</name>
    <name type="common">Microsphaera multipartita</name>
    <dbReference type="NCBI Taxonomy" id="479431"/>
    <lineage>
        <taxon>Bacteria</taxon>
        <taxon>Bacillati</taxon>
        <taxon>Actinomycetota</taxon>
        <taxon>Actinomycetes</taxon>
        <taxon>Nakamurellales</taxon>
        <taxon>Nakamurellaceae</taxon>
        <taxon>Nakamurella</taxon>
    </lineage>
</organism>
<dbReference type="InterPro" id="IPR001173">
    <property type="entry name" value="Glyco_trans_2-like"/>
</dbReference>